<protein>
    <submittedName>
        <fullName evidence="2">N-acetylglucosamine kinase-like BadF-type ATPase</fullName>
    </submittedName>
</protein>
<dbReference type="InterPro" id="IPR052519">
    <property type="entry name" value="Euk-type_GlcNAc_Kinase"/>
</dbReference>
<evidence type="ECO:0000313" key="3">
    <source>
        <dbReference type="Proteomes" id="UP000245412"/>
    </source>
</evidence>
<name>A0AB73TAH2_9FIRM</name>
<dbReference type="Gene3D" id="3.30.420.40">
    <property type="match status" value="2"/>
</dbReference>
<dbReference type="InterPro" id="IPR043129">
    <property type="entry name" value="ATPase_NBD"/>
</dbReference>
<organism evidence="2 3">
    <name type="scientific">Murimonas intestini</name>
    <dbReference type="NCBI Taxonomy" id="1337051"/>
    <lineage>
        <taxon>Bacteria</taxon>
        <taxon>Bacillati</taxon>
        <taxon>Bacillota</taxon>
        <taxon>Clostridia</taxon>
        <taxon>Lachnospirales</taxon>
        <taxon>Lachnospiraceae</taxon>
        <taxon>Murimonas</taxon>
    </lineage>
</organism>
<dbReference type="EMBL" id="QGGY01000001">
    <property type="protein sequence ID" value="PWJ79288.1"/>
    <property type="molecule type" value="Genomic_DNA"/>
</dbReference>
<accession>A0AB73TAH2</accession>
<dbReference type="PANTHER" id="PTHR43190:SF3">
    <property type="entry name" value="N-ACETYL-D-GLUCOSAMINE KINASE"/>
    <property type="match status" value="1"/>
</dbReference>
<dbReference type="AlphaFoldDB" id="A0AB73TAH2"/>
<keyword evidence="3" id="KW-1185">Reference proteome</keyword>
<dbReference type="PANTHER" id="PTHR43190">
    <property type="entry name" value="N-ACETYL-D-GLUCOSAMINE KINASE"/>
    <property type="match status" value="1"/>
</dbReference>
<sequence>MEIYEQTQGRNYILAVDGGGTKTIFLVADCRGNVITRLEAGPLNLNGQKKEAVRDMLLDAAGRLKQRGFEPAHCMQAGIGTAGISNPESAGLLKEIFRSAGFICEINMFGDHETALAAAFPSCEGCILIAGTGSVCMGMMESEGNKKLYRAGGYGHLIDDGGSAYFIGKEILSAAVQSEDCREKKTILTQMIFKKLHLSCVEEMIRWVYDEKRTKNEIAALAVLCGDAAGERDKTACEILDRSADELAKLAKAVLCHMPGKHDLVFSGSVLLKNEHVCRKTQELLLEEFPDIHIKLAKTESAEGTLRLMMKRKAGAK</sequence>
<dbReference type="RefSeq" id="WP_109624682.1">
    <property type="nucleotide sequence ID" value="NZ_JANKBI010000001.1"/>
</dbReference>
<evidence type="ECO:0000313" key="2">
    <source>
        <dbReference type="EMBL" id="PWJ79288.1"/>
    </source>
</evidence>
<comment type="caution">
    <text evidence="2">The sequence shown here is derived from an EMBL/GenBank/DDBJ whole genome shotgun (WGS) entry which is preliminary data.</text>
</comment>
<dbReference type="Pfam" id="PF01869">
    <property type="entry name" value="BcrAD_BadFG"/>
    <property type="match status" value="1"/>
</dbReference>
<feature type="domain" description="ATPase BadF/BadG/BcrA/BcrD type" evidence="1">
    <location>
        <begin position="16"/>
        <end position="295"/>
    </location>
</feature>
<gene>
    <name evidence="2" type="ORF">C7383_101669</name>
</gene>
<reference evidence="2 3" key="1">
    <citation type="submission" date="2018-05" db="EMBL/GenBank/DDBJ databases">
        <authorList>
            <person name="Goeker M."/>
            <person name="Huntemann M."/>
            <person name="Clum A."/>
            <person name="Pillay M."/>
            <person name="Palaniappan K."/>
            <person name="Varghese N."/>
            <person name="Mikhailova N."/>
            <person name="Stamatis D."/>
            <person name="Reddy T."/>
            <person name="Daum C."/>
            <person name="Shapiro N."/>
            <person name="Ivanova N."/>
            <person name="Kyrpides N."/>
            <person name="Woyke T."/>
        </authorList>
    </citation>
    <scope>NUCLEOTIDE SEQUENCE [LARGE SCALE GENOMIC DNA]</scope>
    <source>
        <strain evidence="2 3">DSM 26524</strain>
    </source>
</reference>
<proteinExistence type="predicted"/>
<dbReference type="Proteomes" id="UP000245412">
    <property type="component" value="Unassembled WGS sequence"/>
</dbReference>
<dbReference type="SUPFAM" id="SSF53067">
    <property type="entry name" value="Actin-like ATPase domain"/>
    <property type="match status" value="2"/>
</dbReference>
<dbReference type="InterPro" id="IPR002731">
    <property type="entry name" value="ATPase_BadF"/>
</dbReference>
<evidence type="ECO:0000259" key="1">
    <source>
        <dbReference type="Pfam" id="PF01869"/>
    </source>
</evidence>